<dbReference type="InterPro" id="IPR011009">
    <property type="entry name" value="Kinase-like_dom_sf"/>
</dbReference>
<name>B0CB65_ACAM1</name>
<dbReference type="InterPro" id="IPR004147">
    <property type="entry name" value="ABC1_dom"/>
</dbReference>
<dbReference type="PANTHER" id="PTHR10566:SF113">
    <property type="entry name" value="PROTEIN ACTIVITY OF BC1 COMPLEX KINASE 7, CHLOROPLASTIC"/>
    <property type="match status" value="1"/>
</dbReference>
<dbReference type="OrthoDB" id="438485at2"/>
<gene>
    <name evidence="4" type="ordered locus">AM1_1683</name>
</gene>
<evidence type="ECO:0000313" key="4">
    <source>
        <dbReference type="EMBL" id="ABW26704.1"/>
    </source>
</evidence>
<evidence type="ECO:0000259" key="3">
    <source>
        <dbReference type="Pfam" id="PF03109"/>
    </source>
</evidence>
<evidence type="ECO:0000313" key="5">
    <source>
        <dbReference type="Proteomes" id="UP000000268"/>
    </source>
</evidence>
<dbReference type="InterPro" id="IPR050154">
    <property type="entry name" value="UbiB_kinase"/>
</dbReference>
<keyword evidence="5" id="KW-1185">Reference proteome</keyword>
<feature type="transmembrane region" description="Helical" evidence="2">
    <location>
        <begin position="496"/>
        <end position="514"/>
    </location>
</feature>
<dbReference type="eggNOG" id="COG0661">
    <property type="taxonomic scope" value="Bacteria"/>
</dbReference>
<keyword evidence="2" id="KW-0472">Membrane</keyword>
<dbReference type="SUPFAM" id="SSF56112">
    <property type="entry name" value="Protein kinase-like (PK-like)"/>
    <property type="match status" value="1"/>
</dbReference>
<proteinExistence type="inferred from homology"/>
<dbReference type="Pfam" id="PF03109">
    <property type="entry name" value="ABC1"/>
    <property type="match status" value="1"/>
</dbReference>
<dbReference type="Proteomes" id="UP000000268">
    <property type="component" value="Chromosome"/>
</dbReference>
<organism evidence="4 5">
    <name type="scientific">Acaryochloris marina (strain MBIC 11017)</name>
    <dbReference type="NCBI Taxonomy" id="329726"/>
    <lineage>
        <taxon>Bacteria</taxon>
        <taxon>Bacillati</taxon>
        <taxon>Cyanobacteriota</taxon>
        <taxon>Cyanophyceae</taxon>
        <taxon>Acaryochloridales</taxon>
        <taxon>Acaryochloridaceae</taxon>
        <taxon>Acaryochloris</taxon>
    </lineage>
</organism>
<keyword evidence="2" id="KW-0812">Transmembrane</keyword>
<dbReference type="CDD" id="cd05121">
    <property type="entry name" value="ABC1_ADCK3-like"/>
    <property type="match status" value="1"/>
</dbReference>
<evidence type="ECO:0000256" key="1">
    <source>
        <dbReference type="ARBA" id="ARBA00009670"/>
    </source>
</evidence>
<reference evidence="4 5" key="1">
    <citation type="journal article" date="2008" name="Proc. Natl. Acad. Sci. U.S.A.">
        <title>Niche adaptation and genome expansion in the chlorophyll d-producing cyanobacterium Acaryochloris marina.</title>
        <authorList>
            <person name="Swingley W.D."/>
            <person name="Chen M."/>
            <person name="Cheung P.C."/>
            <person name="Conrad A.L."/>
            <person name="Dejesa L.C."/>
            <person name="Hao J."/>
            <person name="Honchak B.M."/>
            <person name="Karbach L.E."/>
            <person name="Kurdoglu A."/>
            <person name="Lahiri S."/>
            <person name="Mastrian S.D."/>
            <person name="Miyashita H."/>
            <person name="Page L."/>
            <person name="Ramakrishna P."/>
            <person name="Satoh S."/>
            <person name="Sattley W.M."/>
            <person name="Shimada Y."/>
            <person name="Taylor H.L."/>
            <person name="Tomo T."/>
            <person name="Tsuchiya T."/>
            <person name="Wang Z.T."/>
            <person name="Raymond J."/>
            <person name="Mimuro M."/>
            <person name="Blankenship R.E."/>
            <person name="Touchman J.W."/>
        </authorList>
    </citation>
    <scope>NUCLEOTIDE SEQUENCE [LARGE SCALE GENOMIC DNA]</scope>
    <source>
        <strain evidence="5">MBIC 11017</strain>
    </source>
</reference>
<dbReference type="RefSeq" id="WP_012162221.1">
    <property type="nucleotide sequence ID" value="NC_009925.1"/>
</dbReference>
<dbReference type="HOGENOM" id="CLU_006533_0_2_3"/>
<protein>
    <submittedName>
        <fullName evidence="4">ABC-1 domain protein</fullName>
    </submittedName>
</protein>
<feature type="transmembrane region" description="Helical" evidence="2">
    <location>
        <begin position="520"/>
        <end position="543"/>
    </location>
</feature>
<dbReference type="EMBL" id="CP000828">
    <property type="protein sequence ID" value="ABW26704.1"/>
    <property type="molecule type" value="Genomic_DNA"/>
</dbReference>
<comment type="similarity">
    <text evidence="1">Belongs to the protein kinase superfamily. ADCK protein kinase family.</text>
</comment>
<dbReference type="AlphaFoldDB" id="B0CB65"/>
<feature type="domain" description="ABC1 atypical kinase-like" evidence="3">
    <location>
        <begin position="83"/>
        <end position="335"/>
    </location>
</feature>
<evidence type="ECO:0000256" key="2">
    <source>
        <dbReference type="SAM" id="Phobius"/>
    </source>
</evidence>
<keyword evidence="2" id="KW-1133">Transmembrane helix</keyword>
<dbReference type="KEGG" id="amr:AM1_1683"/>
<accession>B0CB65</accession>
<sequence length="549" mass="61132">MFSGLTQTASRQRDIIEVVLRNGWDYMQQLLTGGKADQPALPTPAVLRNILVDLGPVYVKLGQLLSTRPDILPAPYIDALSTLQSKVPPVAWPEIKAVIQQQIAQELRSQFKEIDPTPVASGSIAQVHRAILANGQQVAIKVQRPGIDVIVNQDIALINTLADLASRTDIGKDYDLKSLAAEFANALLDELDFTVEASHTEQLRQNLSTSRWFDPQQLVVPKINLALTTQKVLVMQWLDGEPLLSANLPFSQQEPRIDSARRQVTTLLFRAFLQQIYVDGFFHADPHPGNLYYLNDGRAAILDCGMVGRLDPNTQQILTEMLLAIVDLDAQRCSRLTLQLAKTRRAENLAQLESDFEALLRKYYNRNLAEINLGEVLYEVLQVARTNKLKLPGNVGLYVKALANLEGAARTFDPKFNVLDEIKPLMSDLFRRQFVGEDPLPTLLRTALDVKNLSLRSPRQLEQLLDQVTSESLQWNLNLLGLNGLRITVDNAANRLSFSILVGSLIMGAAMISAEKQTALYWLSNTLFAVASFLGLWLAVSILRSGNLR</sequence>
<dbReference type="PANTHER" id="PTHR10566">
    <property type="entry name" value="CHAPERONE-ACTIVITY OF BC1 COMPLEX CABC1 -RELATED"/>
    <property type="match status" value="1"/>
</dbReference>